<feature type="domain" description="C2H2-type" evidence="10">
    <location>
        <begin position="295"/>
        <end position="322"/>
    </location>
</feature>
<dbReference type="Gene3D" id="3.30.160.60">
    <property type="entry name" value="Classic Zinc Finger"/>
    <property type="match status" value="7"/>
</dbReference>
<organism evidence="11 12">
    <name type="scientific">Oryzias sinensis</name>
    <name type="common">Chinese medaka</name>
    <dbReference type="NCBI Taxonomy" id="183150"/>
    <lineage>
        <taxon>Eukaryota</taxon>
        <taxon>Metazoa</taxon>
        <taxon>Chordata</taxon>
        <taxon>Craniata</taxon>
        <taxon>Vertebrata</taxon>
        <taxon>Euteleostomi</taxon>
        <taxon>Actinopterygii</taxon>
        <taxon>Neopterygii</taxon>
        <taxon>Teleostei</taxon>
        <taxon>Neoteleostei</taxon>
        <taxon>Acanthomorphata</taxon>
        <taxon>Ovalentaria</taxon>
        <taxon>Atherinomorphae</taxon>
        <taxon>Beloniformes</taxon>
        <taxon>Adrianichthyidae</taxon>
        <taxon>Oryziinae</taxon>
        <taxon>Oryzias</taxon>
    </lineage>
</organism>
<dbReference type="GeneTree" id="ENSGT00940000156207"/>
<sequence>MEPDDSDPEYTVRPKRVPKLKSLSVRAKREGPPLSCKHCRKTFTKLLQLKAHQAVHEANTEKPFLCTECGRGFSFQRSLDAHMLLHTGKSRVCPPPNSLDRRRVLGRSDDTTTAQHSCQESSRGVLGRGRDTPWDGSPACHRAHGAEGIQPATLAHRPADSIVRKGASGATQGLLAHGRLAGVGAVVAGTPAPWAYDVYLIYIQIEIRKQETVVLVPPAFTLKQLLRNHQRLHADERPFCCEVCGKSFYRAHSLKMHQMVHTGERAYNCQYCSKSFTIHGNLQRHLRIHTGEKPYMCQTCGKSFNQADTLKSHQRIHTGERPFSCETCGNALACVAVCWKTFKSSSYLKIHSKMHSGERPFACKICGRRFTQHSSLNRSAATSAGTATSAAAASARGTA</sequence>
<keyword evidence="7" id="KW-0539">Nucleus</keyword>
<evidence type="ECO:0000256" key="1">
    <source>
        <dbReference type="ARBA" id="ARBA00006991"/>
    </source>
</evidence>
<evidence type="ECO:0000256" key="9">
    <source>
        <dbReference type="SAM" id="MobiDB-lite"/>
    </source>
</evidence>
<dbReference type="GO" id="GO:0008270">
    <property type="term" value="F:zinc ion binding"/>
    <property type="evidence" value="ECO:0007669"/>
    <property type="project" value="UniProtKB-KW"/>
</dbReference>
<dbReference type="PANTHER" id="PTHR23235:SF142">
    <property type="entry name" value="ZINC FINGER PROTEIN 384"/>
    <property type="match status" value="1"/>
</dbReference>
<evidence type="ECO:0000256" key="3">
    <source>
        <dbReference type="ARBA" id="ARBA00022737"/>
    </source>
</evidence>
<dbReference type="PROSITE" id="PS00028">
    <property type="entry name" value="ZINC_FINGER_C2H2_1"/>
    <property type="match status" value="6"/>
</dbReference>
<evidence type="ECO:0000256" key="8">
    <source>
        <dbReference type="PROSITE-ProRule" id="PRU00042"/>
    </source>
</evidence>
<keyword evidence="4 8" id="KW-0863">Zinc-finger</keyword>
<protein>
    <submittedName>
        <fullName evidence="11">Si:dkey-182i3.10</fullName>
    </submittedName>
</protein>
<dbReference type="InterPro" id="IPR013087">
    <property type="entry name" value="Znf_C2H2_type"/>
</dbReference>
<dbReference type="Proteomes" id="UP000694383">
    <property type="component" value="Unplaced"/>
</dbReference>
<evidence type="ECO:0000256" key="6">
    <source>
        <dbReference type="ARBA" id="ARBA00023125"/>
    </source>
</evidence>
<keyword evidence="6" id="KW-0238">DNA-binding</keyword>
<feature type="domain" description="C2H2-type" evidence="10">
    <location>
        <begin position="267"/>
        <end position="294"/>
    </location>
</feature>
<evidence type="ECO:0000313" key="12">
    <source>
        <dbReference type="Proteomes" id="UP000694383"/>
    </source>
</evidence>
<dbReference type="FunFam" id="3.30.160.60:FF:000264">
    <property type="entry name" value="Zinc finger protein 236"/>
    <property type="match status" value="1"/>
</dbReference>
<dbReference type="PANTHER" id="PTHR23235">
    <property type="entry name" value="KRUEPPEL-LIKE TRANSCRIPTION FACTOR"/>
    <property type="match status" value="1"/>
</dbReference>
<keyword evidence="3" id="KW-0677">Repeat</keyword>
<keyword evidence="12" id="KW-1185">Reference proteome</keyword>
<feature type="region of interest" description="Disordered" evidence="9">
    <location>
        <begin position="95"/>
        <end position="138"/>
    </location>
</feature>
<feature type="compositionally biased region" description="Polar residues" evidence="9">
    <location>
        <begin position="111"/>
        <end position="122"/>
    </location>
</feature>
<dbReference type="SMART" id="SM00355">
    <property type="entry name" value="ZnF_C2H2"/>
    <property type="match status" value="6"/>
</dbReference>
<evidence type="ECO:0000313" key="11">
    <source>
        <dbReference type="Ensembl" id="ENSOSIP00000029792.1"/>
    </source>
</evidence>
<dbReference type="AlphaFoldDB" id="A0A8C8DU46"/>
<accession>A0A8C8DU46</accession>
<dbReference type="InterPro" id="IPR036236">
    <property type="entry name" value="Znf_C2H2_sf"/>
</dbReference>
<dbReference type="Pfam" id="PF00096">
    <property type="entry name" value="zf-C2H2"/>
    <property type="match status" value="6"/>
</dbReference>
<dbReference type="FunFam" id="3.30.160.60:FF:001235">
    <property type="entry name" value="Si:ch211-119o8.6"/>
    <property type="match status" value="1"/>
</dbReference>
<dbReference type="FunFam" id="3.30.160.60:FF:002343">
    <property type="entry name" value="Zinc finger protein 33A"/>
    <property type="match status" value="2"/>
</dbReference>
<feature type="domain" description="C2H2-type" evidence="10">
    <location>
        <begin position="64"/>
        <end position="91"/>
    </location>
</feature>
<feature type="compositionally biased region" description="Basic and acidic residues" evidence="9">
    <location>
        <begin position="99"/>
        <end position="110"/>
    </location>
</feature>
<dbReference type="Ensembl" id="ENSOSIT00000031398.1">
    <property type="protein sequence ID" value="ENSOSIP00000029792.1"/>
    <property type="gene ID" value="ENSOSIG00000015396.1"/>
</dbReference>
<evidence type="ECO:0000259" key="10">
    <source>
        <dbReference type="PROSITE" id="PS50157"/>
    </source>
</evidence>
<feature type="domain" description="C2H2-type" evidence="10">
    <location>
        <begin position="34"/>
        <end position="61"/>
    </location>
</feature>
<evidence type="ECO:0000256" key="2">
    <source>
        <dbReference type="ARBA" id="ARBA00022723"/>
    </source>
</evidence>
<dbReference type="FunFam" id="3.30.160.60:FF:000110">
    <property type="entry name" value="Zinc finger protein-like"/>
    <property type="match status" value="1"/>
</dbReference>
<feature type="domain" description="C2H2-type" evidence="10">
    <location>
        <begin position="239"/>
        <end position="266"/>
    </location>
</feature>
<proteinExistence type="inferred from homology"/>
<evidence type="ECO:0000256" key="7">
    <source>
        <dbReference type="ARBA" id="ARBA00023242"/>
    </source>
</evidence>
<feature type="domain" description="C2H2-type" evidence="10">
    <location>
        <begin position="332"/>
        <end position="360"/>
    </location>
</feature>
<name>A0A8C8DU46_9TELE</name>
<dbReference type="SUPFAM" id="SSF57667">
    <property type="entry name" value="beta-beta-alpha zinc fingers"/>
    <property type="match status" value="4"/>
</dbReference>
<reference evidence="11" key="1">
    <citation type="submission" date="2025-08" db="UniProtKB">
        <authorList>
            <consortium name="Ensembl"/>
        </authorList>
    </citation>
    <scope>IDENTIFICATION</scope>
</reference>
<reference evidence="11" key="2">
    <citation type="submission" date="2025-09" db="UniProtKB">
        <authorList>
            <consortium name="Ensembl"/>
        </authorList>
    </citation>
    <scope>IDENTIFICATION</scope>
</reference>
<dbReference type="PROSITE" id="PS50157">
    <property type="entry name" value="ZINC_FINGER_C2H2_2"/>
    <property type="match status" value="7"/>
</dbReference>
<evidence type="ECO:0000256" key="4">
    <source>
        <dbReference type="ARBA" id="ARBA00022771"/>
    </source>
</evidence>
<keyword evidence="5" id="KW-0862">Zinc</keyword>
<comment type="similarity">
    <text evidence="1">Belongs to the krueppel C2H2-type zinc-finger protein family.</text>
</comment>
<feature type="domain" description="C2H2-type" evidence="10">
    <location>
        <begin position="361"/>
        <end position="388"/>
    </location>
</feature>
<evidence type="ECO:0000256" key="5">
    <source>
        <dbReference type="ARBA" id="ARBA00022833"/>
    </source>
</evidence>
<keyword evidence="2" id="KW-0479">Metal-binding</keyword>
<dbReference type="GO" id="GO:0000978">
    <property type="term" value="F:RNA polymerase II cis-regulatory region sequence-specific DNA binding"/>
    <property type="evidence" value="ECO:0007669"/>
    <property type="project" value="TreeGrafter"/>
</dbReference>
<dbReference type="GO" id="GO:0000981">
    <property type="term" value="F:DNA-binding transcription factor activity, RNA polymerase II-specific"/>
    <property type="evidence" value="ECO:0007669"/>
    <property type="project" value="TreeGrafter"/>
</dbReference>